<organism evidence="4 5">
    <name type="scientific">Triparma laevis f. longispina</name>
    <dbReference type="NCBI Taxonomy" id="1714387"/>
    <lineage>
        <taxon>Eukaryota</taxon>
        <taxon>Sar</taxon>
        <taxon>Stramenopiles</taxon>
        <taxon>Ochrophyta</taxon>
        <taxon>Bolidophyceae</taxon>
        <taxon>Parmales</taxon>
        <taxon>Triparmaceae</taxon>
        <taxon>Triparma</taxon>
    </lineage>
</organism>
<reference evidence="5" key="1">
    <citation type="journal article" date="2023" name="Commun. Biol.">
        <title>Genome analysis of Parmales, the sister group of diatoms, reveals the evolutionary specialization of diatoms from phago-mixotrophs to photoautotrophs.</title>
        <authorList>
            <person name="Ban H."/>
            <person name="Sato S."/>
            <person name="Yoshikawa S."/>
            <person name="Yamada K."/>
            <person name="Nakamura Y."/>
            <person name="Ichinomiya M."/>
            <person name="Sato N."/>
            <person name="Blanc-Mathieu R."/>
            <person name="Endo H."/>
            <person name="Kuwata A."/>
            <person name="Ogata H."/>
        </authorList>
    </citation>
    <scope>NUCLEOTIDE SEQUENCE [LARGE SCALE GENOMIC DNA]</scope>
    <source>
        <strain evidence="5">NIES 3700</strain>
    </source>
</reference>
<feature type="region of interest" description="Disordered" evidence="2">
    <location>
        <begin position="265"/>
        <end position="288"/>
    </location>
</feature>
<dbReference type="SMART" id="SM00356">
    <property type="entry name" value="ZnF_C3H1"/>
    <property type="match status" value="3"/>
</dbReference>
<accession>A0A9W7E3H2</accession>
<evidence type="ECO:0000313" key="5">
    <source>
        <dbReference type="Proteomes" id="UP001165122"/>
    </source>
</evidence>
<dbReference type="Gene3D" id="4.10.1000.10">
    <property type="entry name" value="Zinc finger, CCCH-type"/>
    <property type="match status" value="1"/>
</dbReference>
<dbReference type="InterPro" id="IPR000571">
    <property type="entry name" value="Znf_CCCH"/>
</dbReference>
<dbReference type="Proteomes" id="UP001165122">
    <property type="component" value="Unassembled WGS sequence"/>
</dbReference>
<comment type="caution">
    <text evidence="4">The sequence shown here is derived from an EMBL/GenBank/DDBJ whole genome shotgun (WGS) entry which is preliminary data.</text>
</comment>
<keyword evidence="1" id="KW-0863">Zinc-finger</keyword>
<proteinExistence type="predicted"/>
<dbReference type="Gene3D" id="3.30.70.330">
    <property type="match status" value="1"/>
</dbReference>
<dbReference type="GO" id="GO:0008270">
    <property type="term" value="F:zinc ion binding"/>
    <property type="evidence" value="ECO:0007669"/>
    <property type="project" value="UniProtKB-KW"/>
</dbReference>
<dbReference type="PROSITE" id="PS50103">
    <property type="entry name" value="ZF_C3H1"/>
    <property type="match status" value="3"/>
</dbReference>
<feature type="domain" description="C3H1-type" evidence="3">
    <location>
        <begin position="184"/>
        <end position="212"/>
    </location>
</feature>
<gene>
    <name evidence="4" type="ORF">TrLO_g8292</name>
</gene>
<name>A0A9W7E3H2_9STRA</name>
<feature type="domain" description="C3H1-type" evidence="3">
    <location>
        <begin position="232"/>
        <end position="261"/>
    </location>
</feature>
<dbReference type="OrthoDB" id="439808at2759"/>
<dbReference type="AlphaFoldDB" id="A0A9W7E3H2"/>
<feature type="region of interest" description="Disordered" evidence="2">
    <location>
        <begin position="1"/>
        <end position="24"/>
    </location>
</feature>
<keyword evidence="1" id="KW-0862">Zinc</keyword>
<dbReference type="InterPro" id="IPR012677">
    <property type="entry name" value="Nucleotide-bd_a/b_plait_sf"/>
</dbReference>
<dbReference type="EMBL" id="BRXW01000542">
    <property type="protein sequence ID" value="GMH64413.1"/>
    <property type="molecule type" value="Genomic_DNA"/>
</dbReference>
<protein>
    <recommendedName>
        <fullName evidence="3">C3H1-type domain-containing protein</fullName>
    </recommendedName>
</protein>
<sequence>MSVCPPADPIAYTADIPPSTGYGATSPERVFHNYSATDDRKVFCSRVPPKYSNEKLKTLLEQQFSVTIEEVALQEEEVKEGEDAKPSPNVEVSEWSKKKNKLPEKPHLGYGFVLLSTISDAKILLDAGSCKAGKKHTVVIRPIQRTSGENVGSNVCYLWSKGRCTHGELCKFVHEGSGSFLVKGDGKKKCFDWMKKGECTKIDTCLFKHDEADRGSKMKKRKLGGDERIKLSDAEKDCDNWKKKGKCRKEGKGCPYKHDPEVQRKALAKKQKKNGGAKSGDELPPDNVNSFTSLKFENYTMEDVKRSKIEKVLKEAQCPKPKRVKVSEDGKEFVCSFGNVEKATDAMIIMNNFKDLFGGKEVKLEYIS</sequence>
<evidence type="ECO:0000259" key="3">
    <source>
        <dbReference type="PROSITE" id="PS50103"/>
    </source>
</evidence>
<feature type="zinc finger region" description="C3H1-type" evidence="1">
    <location>
        <begin position="150"/>
        <end position="177"/>
    </location>
</feature>
<evidence type="ECO:0000256" key="1">
    <source>
        <dbReference type="PROSITE-ProRule" id="PRU00723"/>
    </source>
</evidence>
<feature type="region of interest" description="Disordered" evidence="2">
    <location>
        <begin position="77"/>
        <end position="98"/>
    </location>
</feature>
<keyword evidence="5" id="KW-1185">Reference proteome</keyword>
<keyword evidence="1" id="KW-0479">Metal-binding</keyword>
<feature type="domain" description="C3H1-type" evidence="3">
    <location>
        <begin position="150"/>
        <end position="177"/>
    </location>
</feature>
<feature type="zinc finger region" description="C3H1-type" evidence="1">
    <location>
        <begin position="184"/>
        <end position="212"/>
    </location>
</feature>
<feature type="compositionally biased region" description="Basic residues" evidence="2">
    <location>
        <begin position="266"/>
        <end position="275"/>
    </location>
</feature>
<evidence type="ECO:0000256" key="2">
    <source>
        <dbReference type="SAM" id="MobiDB-lite"/>
    </source>
</evidence>
<evidence type="ECO:0000313" key="4">
    <source>
        <dbReference type="EMBL" id="GMH64413.1"/>
    </source>
</evidence>
<feature type="zinc finger region" description="C3H1-type" evidence="1">
    <location>
        <begin position="232"/>
        <end position="261"/>
    </location>
</feature>